<accession>A0A5R8KJ70</accession>
<dbReference type="EMBL" id="VAUV01000002">
    <property type="protein sequence ID" value="TLD72366.1"/>
    <property type="molecule type" value="Genomic_DNA"/>
</dbReference>
<dbReference type="AlphaFoldDB" id="A0A5R8KJ70"/>
<name>A0A5R8KJ70_9BACT</name>
<dbReference type="RefSeq" id="WP_138084722.1">
    <property type="nucleotide sequence ID" value="NZ_VAUV01000002.1"/>
</dbReference>
<proteinExistence type="predicted"/>
<evidence type="ECO:0000313" key="3">
    <source>
        <dbReference type="EMBL" id="TLD72366.1"/>
    </source>
</evidence>
<evidence type="ECO:0000259" key="2">
    <source>
        <dbReference type="PROSITE" id="PS50966"/>
    </source>
</evidence>
<keyword evidence="1" id="KW-0863">Zinc-finger</keyword>
<evidence type="ECO:0000313" key="4">
    <source>
        <dbReference type="Proteomes" id="UP000306196"/>
    </source>
</evidence>
<keyword evidence="1" id="KW-0862">Zinc</keyword>
<dbReference type="PANTHER" id="PTHR38133:SF1">
    <property type="entry name" value="SLR1429 PROTEIN"/>
    <property type="match status" value="1"/>
</dbReference>
<keyword evidence="1" id="KW-0479">Metal-binding</keyword>
<evidence type="ECO:0000256" key="1">
    <source>
        <dbReference type="PROSITE-ProRule" id="PRU00325"/>
    </source>
</evidence>
<dbReference type="Proteomes" id="UP000306196">
    <property type="component" value="Unassembled WGS sequence"/>
</dbReference>
<keyword evidence="4" id="KW-1185">Reference proteome</keyword>
<protein>
    <recommendedName>
        <fullName evidence="2">SWIM-type domain-containing protein</fullName>
    </recommendedName>
</protein>
<reference evidence="3 4" key="1">
    <citation type="submission" date="2019-05" db="EMBL/GenBank/DDBJ databases">
        <title>Verrucobacter flavum gen. nov., sp. nov. a new member of the family Verrucomicrobiaceae.</title>
        <authorList>
            <person name="Szuroczki S."/>
            <person name="Abbaszade G."/>
            <person name="Szabo A."/>
            <person name="Felfoldi T."/>
            <person name="Schumann P."/>
            <person name="Boka K."/>
            <person name="Keki Z."/>
            <person name="Toumi M."/>
            <person name="Toth E."/>
        </authorList>
    </citation>
    <scope>NUCLEOTIDE SEQUENCE [LARGE SCALE GENOMIC DNA]</scope>
    <source>
        <strain evidence="3 4">MG-N-17</strain>
    </source>
</reference>
<dbReference type="InterPro" id="IPR007527">
    <property type="entry name" value="Znf_SWIM"/>
</dbReference>
<organism evidence="3 4">
    <name type="scientific">Phragmitibacter flavus</name>
    <dbReference type="NCBI Taxonomy" id="2576071"/>
    <lineage>
        <taxon>Bacteria</taxon>
        <taxon>Pseudomonadati</taxon>
        <taxon>Verrucomicrobiota</taxon>
        <taxon>Verrucomicrobiia</taxon>
        <taxon>Verrucomicrobiales</taxon>
        <taxon>Verrucomicrobiaceae</taxon>
        <taxon>Phragmitibacter</taxon>
    </lineage>
</organism>
<sequence length="268" mass="29366">MSWEYFDEYPRYESVAKRREKAEKLAKKIAAKQGPLQPAVSKGQKIATSFWGQAWNRNLERYAEYEHRLPRGRTYVKNGLVIDLKVERGAILALVSGSEVYEVRINIKPLGVGRWKSLKKACSGQIASLVGLLQGKLPTSVMEAVTDEHEGLFPEPREIQFICSCPDYADLCKHSAAAVYGVGARLDDQPELLFLLRGVDHTELIANAGDTVAAQAVALDAIADGELGDLSGLFGIELDMGEELAAAVEELKPKKKKRAGAKKAAKKA</sequence>
<dbReference type="PANTHER" id="PTHR38133">
    <property type="entry name" value="SLR1429 PROTEIN"/>
    <property type="match status" value="1"/>
</dbReference>
<dbReference type="GO" id="GO:0008270">
    <property type="term" value="F:zinc ion binding"/>
    <property type="evidence" value="ECO:0007669"/>
    <property type="project" value="UniProtKB-KW"/>
</dbReference>
<gene>
    <name evidence="3" type="ORF">FEM03_03140</name>
</gene>
<feature type="domain" description="SWIM-type" evidence="2">
    <location>
        <begin position="139"/>
        <end position="183"/>
    </location>
</feature>
<dbReference type="OrthoDB" id="188274at2"/>
<dbReference type="PROSITE" id="PS50966">
    <property type="entry name" value="ZF_SWIM"/>
    <property type="match status" value="1"/>
</dbReference>
<comment type="caution">
    <text evidence="3">The sequence shown here is derived from an EMBL/GenBank/DDBJ whole genome shotgun (WGS) entry which is preliminary data.</text>
</comment>